<keyword evidence="3" id="KW-1185">Reference proteome</keyword>
<reference evidence="2 3" key="1">
    <citation type="submission" date="2020-02" db="EMBL/GenBank/DDBJ databases">
        <authorList>
            <person name="Dziuba M."/>
            <person name="Kuznetsov B."/>
            <person name="Mardanov A."/>
            <person name="Ravin N."/>
            <person name="Grouzdev D."/>
        </authorList>
    </citation>
    <scope>NUCLEOTIDE SEQUENCE [LARGE SCALE GENOMIC DNA]</scope>
    <source>
        <strain evidence="2 3">SpK</strain>
    </source>
</reference>
<dbReference type="EMBL" id="JAAIYP010000037">
    <property type="protein sequence ID" value="NFV80556.1"/>
    <property type="molecule type" value="Genomic_DNA"/>
</dbReference>
<evidence type="ECO:0000313" key="3">
    <source>
        <dbReference type="Proteomes" id="UP000480684"/>
    </source>
</evidence>
<proteinExistence type="predicted"/>
<comment type="caution">
    <text evidence="2">The sequence shown here is derived from an EMBL/GenBank/DDBJ whole genome shotgun (WGS) entry which is preliminary data.</text>
</comment>
<name>A0A7C9QVU2_9PROT</name>
<gene>
    <name evidence="2" type="ORF">G4223_10590</name>
</gene>
<feature type="signal peptide" evidence="1">
    <location>
        <begin position="1"/>
        <end position="22"/>
    </location>
</feature>
<dbReference type="InterPro" id="IPR015000">
    <property type="entry name" value="EipB-like"/>
</dbReference>
<feature type="chain" id="PRO_5028827898" evidence="1">
    <location>
        <begin position="23"/>
        <end position="267"/>
    </location>
</feature>
<accession>A0A7C9QVU2</accession>
<sequence>MLRSVWAATLVAGCVGAGAANAGPMDMAPHRAVYAMGLSSIKPGAGIAAATGTMSYEFDDSCDGWVVENRIAINYAYTEGGQVLSTTDFITWESKDGLHYKFRMRNTRDGQVTEDVEGSAELKGKGQGGVARFTRPEPLTVPLPKGTMFPTEHTFRLLDAAKSGGHSFWRVVFDGSGTEGPYEVNALIGVPSRNLGAVEVSPLLASESWPMRLAFYPVSSPDPLPNFEMALAYHPNGVTQSIVQSFRNFSLSGKLQSVEALPVKRCH</sequence>
<dbReference type="Proteomes" id="UP000480684">
    <property type="component" value="Unassembled WGS sequence"/>
</dbReference>
<organism evidence="2 3">
    <name type="scientific">Magnetospirillum aberrantis SpK</name>
    <dbReference type="NCBI Taxonomy" id="908842"/>
    <lineage>
        <taxon>Bacteria</taxon>
        <taxon>Pseudomonadati</taxon>
        <taxon>Pseudomonadota</taxon>
        <taxon>Alphaproteobacteria</taxon>
        <taxon>Rhodospirillales</taxon>
        <taxon>Rhodospirillaceae</taxon>
        <taxon>Magnetospirillum</taxon>
    </lineage>
</organism>
<keyword evidence="1" id="KW-0732">Signal</keyword>
<dbReference type="AlphaFoldDB" id="A0A7C9QVU2"/>
<dbReference type="Pfam" id="PF08904">
    <property type="entry name" value="EipB_like"/>
    <property type="match status" value="1"/>
</dbReference>
<protein>
    <submittedName>
        <fullName evidence="2">Cell envelope integrity EipB family protein</fullName>
    </submittedName>
</protein>
<evidence type="ECO:0000313" key="2">
    <source>
        <dbReference type="EMBL" id="NFV80556.1"/>
    </source>
</evidence>
<evidence type="ECO:0000256" key="1">
    <source>
        <dbReference type="SAM" id="SignalP"/>
    </source>
</evidence>